<accession>A0A9W5TVM8</accession>
<protein>
    <recommendedName>
        <fullName evidence="3">TIGR04197 family type VII secretion effector</fullName>
    </recommendedName>
</protein>
<dbReference type="InterPro" id="IPR021477">
    <property type="entry name" value="TVIIS_effector_SACOL2603_fam"/>
</dbReference>
<evidence type="ECO:0000313" key="1">
    <source>
        <dbReference type="EMBL" id="GGB34761.1"/>
    </source>
</evidence>
<reference evidence="1" key="2">
    <citation type="submission" date="2020-09" db="EMBL/GenBank/DDBJ databases">
        <authorList>
            <person name="Sun Q."/>
            <person name="Zhou Y."/>
        </authorList>
    </citation>
    <scope>NUCLEOTIDE SEQUENCE</scope>
    <source>
        <strain evidence="1">CGMCC 1.15454</strain>
    </source>
</reference>
<name>A0A9W5TVM8_9BACI</name>
<dbReference type="NCBIfam" id="TIGR04197">
    <property type="entry name" value="T7SS_SACOL2603"/>
    <property type="match status" value="1"/>
</dbReference>
<evidence type="ECO:0000313" key="2">
    <source>
        <dbReference type="Proteomes" id="UP000621492"/>
    </source>
</evidence>
<comment type="caution">
    <text evidence="1">The sequence shown here is derived from an EMBL/GenBank/DDBJ whole genome shotgun (WGS) entry which is preliminary data.</text>
</comment>
<dbReference type="AlphaFoldDB" id="A0A9W5TVM8"/>
<organism evidence="1 2">
    <name type="scientific">Lentibacillus populi</name>
    <dbReference type="NCBI Taxonomy" id="1827502"/>
    <lineage>
        <taxon>Bacteria</taxon>
        <taxon>Bacillati</taxon>
        <taxon>Bacillota</taxon>
        <taxon>Bacilli</taxon>
        <taxon>Bacillales</taxon>
        <taxon>Bacillaceae</taxon>
        <taxon>Lentibacillus</taxon>
    </lineage>
</organism>
<proteinExistence type="predicted"/>
<reference evidence="1" key="1">
    <citation type="journal article" date="2014" name="Int. J. Syst. Evol. Microbiol.">
        <title>Complete genome sequence of Corynebacterium casei LMG S-19264T (=DSM 44701T), isolated from a smear-ripened cheese.</title>
        <authorList>
            <consortium name="US DOE Joint Genome Institute (JGI-PGF)"/>
            <person name="Walter F."/>
            <person name="Albersmeier A."/>
            <person name="Kalinowski J."/>
            <person name="Ruckert C."/>
        </authorList>
    </citation>
    <scope>NUCLEOTIDE SEQUENCE</scope>
    <source>
        <strain evidence="1">CGMCC 1.15454</strain>
    </source>
</reference>
<gene>
    <name evidence="1" type="ORF">GCM10011409_10260</name>
</gene>
<dbReference type="Proteomes" id="UP000621492">
    <property type="component" value="Unassembled WGS sequence"/>
</dbReference>
<dbReference type="EMBL" id="BMJD01000005">
    <property type="protein sequence ID" value="GGB34761.1"/>
    <property type="molecule type" value="Genomic_DNA"/>
</dbReference>
<sequence length="99" mass="11192">MEMAEEVGIKISEFNSNISKLRSACSSIKSSIKISREFEKTNLKPFMDDLETTIDAIKLLERYKQMLDSDIDALDNVGKEMAENDEQLAKVSGPQMMRA</sequence>
<evidence type="ECO:0008006" key="3">
    <source>
        <dbReference type="Google" id="ProtNLM"/>
    </source>
</evidence>
<keyword evidence="2" id="KW-1185">Reference proteome</keyword>